<evidence type="ECO:0000256" key="1">
    <source>
        <dbReference type="SAM" id="MobiDB-lite"/>
    </source>
</evidence>
<dbReference type="RefSeq" id="XP_033518093.1">
    <property type="nucleotide sequence ID" value="XM_033667023.1"/>
</dbReference>
<feature type="compositionally biased region" description="Basic and acidic residues" evidence="1">
    <location>
        <begin position="153"/>
        <end position="173"/>
    </location>
</feature>
<evidence type="ECO:0000313" key="2">
    <source>
        <dbReference type="EMBL" id="KAF2123699.1"/>
    </source>
</evidence>
<sequence>MFISGSSSMPGRLASKVEAARRLQIATELAMKAAVDMDNAYTDFAEFNHMEICYSPTPYSADYARAAIGSAVEQWRNATEVQSFYPRSVQGLLRNIEQEVEHENKLQEKKKTEQKQDFNQILAETYDPKPKLEPAGRFDQILAETYENSSAEVDSRDEPDEKSRSDVMDESPKGRSRFVVWDMTSLEFKLSG</sequence>
<organism evidence="2 3">
    <name type="scientific">Dothidotthia symphoricarpi CBS 119687</name>
    <dbReference type="NCBI Taxonomy" id="1392245"/>
    <lineage>
        <taxon>Eukaryota</taxon>
        <taxon>Fungi</taxon>
        <taxon>Dikarya</taxon>
        <taxon>Ascomycota</taxon>
        <taxon>Pezizomycotina</taxon>
        <taxon>Dothideomycetes</taxon>
        <taxon>Pleosporomycetidae</taxon>
        <taxon>Pleosporales</taxon>
        <taxon>Dothidotthiaceae</taxon>
        <taxon>Dothidotthia</taxon>
    </lineage>
</organism>
<name>A0A6A5ZVZ6_9PLEO</name>
<keyword evidence="3" id="KW-1185">Reference proteome</keyword>
<protein>
    <submittedName>
        <fullName evidence="2">Uncharacterized protein</fullName>
    </submittedName>
</protein>
<feature type="region of interest" description="Disordered" evidence="1">
    <location>
        <begin position="146"/>
        <end position="174"/>
    </location>
</feature>
<dbReference type="EMBL" id="ML977523">
    <property type="protein sequence ID" value="KAF2123699.1"/>
    <property type="molecule type" value="Genomic_DNA"/>
</dbReference>
<evidence type="ECO:0000313" key="3">
    <source>
        <dbReference type="Proteomes" id="UP000799771"/>
    </source>
</evidence>
<dbReference type="GeneID" id="54407455"/>
<gene>
    <name evidence="2" type="ORF">P153DRAFT_361823</name>
</gene>
<proteinExistence type="predicted"/>
<dbReference type="AlphaFoldDB" id="A0A6A5ZVZ6"/>
<reference evidence="2" key="1">
    <citation type="journal article" date="2020" name="Stud. Mycol.">
        <title>101 Dothideomycetes genomes: a test case for predicting lifestyles and emergence of pathogens.</title>
        <authorList>
            <person name="Haridas S."/>
            <person name="Albert R."/>
            <person name="Binder M."/>
            <person name="Bloem J."/>
            <person name="Labutti K."/>
            <person name="Salamov A."/>
            <person name="Andreopoulos B."/>
            <person name="Baker S."/>
            <person name="Barry K."/>
            <person name="Bills G."/>
            <person name="Bluhm B."/>
            <person name="Cannon C."/>
            <person name="Castanera R."/>
            <person name="Culley D."/>
            <person name="Daum C."/>
            <person name="Ezra D."/>
            <person name="Gonzalez J."/>
            <person name="Henrissat B."/>
            <person name="Kuo A."/>
            <person name="Liang C."/>
            <person name="Lipzen A."/>
            <person name="Lutzoni F."/>
            <person name="Magnuson J."/>
            <person name="Mondo S."/>
            <person name="Nolan M."/>
            <person name="Ohm R."/>
            <person name="Pangilinan J."/>
            <person name="Park H.-J."/>
            <person name="Ramirez L."/>
            <person name="Alfaro M."/>
            <person name="Sun H."/>
            <person name="Tritt A."/>
            <person name="Yoshinaga Y."/>
            <person name="Zwiers L.-H."/>
            <person name="Turgeon B."/>
            <person name="Goodwin S."/>
            <person name="Spatafora J."/>
            <person name="Crous P."/>
            <person name="Grigoriev I."/>
        </authorList>
    </citation>
    <scope>NUCLEOTIDE SEQUENCE</scope>
    <source>
        <strain evidence="2">CBS 119687</strain>
    </source>
</reference>
<dbReference type="Proteomes" id="UP000799771">
    <property type="component" value="Unassembled WGS sequence"/>
</dbReference>
<accession>A0A6A5ZVZ6</accession>